<evidence type="ECO:0000256" key="7">
    <source>
        <dbReference type="SAM" id="Phobius"/>
    </source>
</evidence>
<feature type="region of interest" description="Disordered" evidence="6">
    <location>
        <begin position="157"/>
        <end position="181"/>
    </location>
</feature>
<keyword evidence="5" id="KW-0175">Coiled coil</keyword>
<dbReference type="PANTHER" id="PTHR31448">
    <property type="entry name" value="MYOSIN-BINDING PROTEIN 2"/>
    <property type="match status" value="1"/>
</dbReference>
<reference evidence="9 10" key="1">
    <citation type="journal article" date="2024" name="G3 (Bethesda)">
        <title>Genome assembly of Hibiscus sabdariffa L. provides insights into metabolisms of medicinal natural products.</title>
        <authorList>
            <person name="Kim T."/>
        </authorList>
    </citation>
    <scope>NUCLEOTIDE SEQUENCE [LARGE SCALE GENOMIC DNA]</scope>
    <source>
        <strain evidence="9">TK-2024</strain>
        <tissue evidence="9">Old leaves</tissue>
    </source>
</reference>
<keyword evidence="4 7" id="KW-0472">Membrane</keyword>
<accession>A0ABR2CUS7</accession>
<organism evidence="9 10">
    <name type="scientific">Hibiscus sabdariffa</name>
    <name type="common">roselle</name>
    <dbReference type="NCBI Taxonomy" id="183260"/>
    <lineage>
        <taxon>Eukaryota</taxon>
        <taxon>Viridiplantae</taxon>
        <taxon>Streptophyta</taxon>
        <taxon>Embryophyta</taxon>
        <taxon>Tracheophyta</taxon>
        <taxon>Spermatophyta</taxon>
        <taxon>Magnoliopsida</taxon>
        <taxon>eudicotyledons</taxon>
        <taxon>Gunneridae</taxon>
        <taxon>Pentapetalae</taxon>
        <taxon>rosids</taxon>
        <taxon>malvids</taxon>
        <taxon>Malvales</taxon>
        <taxon>Malvaceae</taxon>
        <taxon>Malvoideae</taxon>
        <taxon>Hibiscus</taxon>
    </lineage>
</organism>
<comment type="caution">
    <text evidence="9">The sequence shown here is derived from an EMBL/GenBank/DDBJ whole genome shotgun (WGS) entry which is preliminary data.</text>
</comment>
<dbReference type="Proteomes" id="UP001472677">
    <property type="component" value="Unassembled WGS sequence"/>
</dbReference>
<evidence type="ECO:0000256" key="1">
    <source>
        <dbReference type="ARBA" id="ARBA00004167"/>
    </source>
</evidence>
<feature type="transmembrane region" description="Helical" evidence="7">
    <location>
        <begin position="20"/>
        <end position="45"/>
    </location>
</feature>
<proteinExistence type="predicted"/>
<evidence type="ECO:0000256" key="2">
    <source>
        <dbReference type="ARBA" id="ARBA00022692"/>
    </source>
</evidence>
<evidence type="ECO:0000259" key="8">
    <source>
        <dbReference type="PROSITE" id="PS51775"/>
    </source>
</evidence>
<keyword evidence="3 7" id="KW-1133">Transmembrane helix</keyword>
<feature type="coiled-coil region" evidence="5">
    <location>
        <begin position="500"/>
        <end position="605"/>
    </location>
</feature>
<dbReference type="PROSITE" id="PS51775">
    <property type="entry name" value="GTD_BINDING"/>
    <property type="match status" value="1"/>
</dbReference>
<gene>
    <name evidence="9" type="ORF">V6N12_056343</name>
</gene>
<evidence type="ECO:0000256" key="6">
    <source>
        <dbReference type="SAM" id="MobiDB-lite"/>
    </source>
</evidence>
<evidence type="ECO:0000256" key="3">
    <source>
        <dbReference type="ARBA" id="ARBA00022989"/>
    </source>
</evidence>
<feature type="coiled-coil region" evidence="5">
    <location>
        <begin position="675"/>
        <end position="702"/>
    </location>
</feature>
<feature type="region of interest" description="Disordered" evidence="6">
    <location>
        <begin position="400"/>
        <end position="427"/>
    </location>
</feature>
<dbReference type="InterPro" id="IPR007656">
    <property type="entry name" value="GTD-bd"/>
</dbReference>
<keyword evidence="10" id="KW-1185">Reference proteome</keyword>
<comment type="subcellular location">
    <subcellularLocation>
        <location evidence="1">Membrane</location>
        <topology evidence="1">Single-pass membrane protein</topology>
    </subcellularLocation>
</comment>
<evidence type="ECO:0000256" key="5">
    <source>
        <dbReference type="SAM" id="Coils"/>
    </source>
</evidence>
<name>A0ABR2CUS7_9ROSI</name>
<sequence length="910" mass="102368">MAANKFATMLHKNTNRITLVLVYVLLEWVLIALLLLNSLFSYLIIKFADYFGLKRPCLWCSRLDHVFEPSKYKNSYRDLVCDEHANEISKLGFCSNHRRLSESRDMCGDCLSSLPPENCGDKVMGNGDENLKCSCCGIMIKPSREVLENPQKGNLIDEGNASDGIGSDFVADDQEDEQRIEESKGVGIISDGDEGMELEKDYFSCFVSSFDCNHVAANGGDAVSEKDQASVEEGDLILSMDNQELTQLACTKEESPEILAKHLEFYIEGDGCHLIPVELMDSDAEGSRKIYKFIEEDEGVSDNGDVVLDFDLLRGAPVEFMVENSCSSAEKLTPVSVHESENETIVADLAVFESMESNEKEEEDDVQANAATREGEINVDVNQANEPIEDVEMQNLDECTKEDPTPTSSAQLHGDADHESKDAEEETTQFKTATVETSDQEMKNHFSLSSELYEIEEDKVPDTPTSIDGFHLLHKKFLTEDLLDGSVFSDIEGADGVLTVEKLKSALKTERKALNALYRELEEERSASAVAASQTMAMINRLQEEKAAMQMEALQYQRMMEEQSEYDQEALQLLNELMVKREKEKAELEKELDIYRRKLLDYEAKERMVMLRRRKDDSTRSASSVSCSNAEDSDGVSVDLNHELKEEGSFEIHRIGEDVNPNTPVDAVLYLEDSLASFEEERLSILEQLKVLEEKLVSLNDEEADQHFEYFNGNGFHESPDFGQETNGVANGHFNGVNGKHHQDKIIPIAAKAKRLLPLFDATDADIEDKISNEHENGFHSVAFQHSFPELESKKLAIEEEVDHVYERLQALEADREFLKHCISSLRKGDKGFAFIRNTLEKPIECSNWSCYLLTPANLVLGNTNSGGNDRQCRRRHSSIFSTISKSSSSRPKPKVCHFPIAFSRFQSPK</sequence>
<dbReference type="PANTHER" id="PTHR31448:SF3">
    <property type="entry name" value="MYOSIN-BINDING PROTEIN 2"/>
    <property type="match status" value="1"/>
</dbReference>
<dbReference type="InterPro" id="IPR039306">
    <property type="entry name" value="MYOB"/>
</dbReference>
<keyword evidence="2 7" id="KW-0812">Transmembrane</keyword>
<feature type="region of interest" description="Disordered" evidence="6">
    <location>
        <begin position="355"/>
        <end position="374"/>
    </location>
</feature>
<evidence type="ECO:0000313" key="9">
    <source>
        <dbReference type="EMBL" id="KAK8522642.1"/>
    </source>
</evidence>
<protein>
    <recommendedName>
        <fullName evidence="8">GTD-binding domain-containing protein</fullName>
    </recommendedName>
</protein>
<feature type="compositionally biased region" description="Acidic residues" evidence="6">
    <location>
        <begin position="170"/>
        <end position="179"/>
    </location>
</feature>
<dbReference type="Pfam" id="PF04576">
    <property type="entry name" value="Zein-binding"/>
    <property type="match status" value="1"/>
</dbReference>
<feature type="domain" description="GTD-binding" evidence="8">
    <location>
        <begin position="498"/>
        <end position="596"/>
    </location>
</feature>
<evidence type="ECO:0000313" key="10">
    <source>
        <dbReference type="Proteomes" id="UP001472677"/>
    </source>
</evidence>
<dbReference type="EMBL" id="JBBPBM010000045">
    <property type="protein sequence ID" value="KAK8522642.1"/>
    <property type="molecule type" value="Genomic_DNA"/>
</dbReference>
<evidence type="ECO:0000256" key="4">
    <source>
        <dbReference type="ARBA" id="ARBA00023136"/>
    </source>
</evidence>